<keyword evidence="10" id="KW-1015">Disulfide bond</keyword>
<evidence type="ECO:0000256" key="2">
    <source>
        <dbReference type="ARBA" id="ARBA00022475"/>
    </source>
</evidence>
<keyword evidence="5 12" id="KW-1133">Transmembrane helix</keyword>
<keyword evidence="14" id="KW-1185">Reference proteome</keyword>
<feature type="transmembrane region" description="Helical" evidence="12">
    <location>
        <begin position="316"/>
        <end position="337"/>
    </location>
</feature>
<keyword evidence="2" id="KW-1003">Cell membrane</keyword>
<comment type="caution">
    <text evidence="13">The sequence shown here is derived from an EMBL/GenBank/DDBJ whole genome shotgun (WGS) entry which is preliminary data.</text>
</comment>
<dbReference type="EMBL" id="JBGMEL010000002">
    <property type="protein sequence ID" value="MFA0789399.1"/>
    <property type="molecule type" value="Genomic_DNA"/>
</dbReference>
<proteinExistence type="predicted"/>
<name>A0ABV4NIK6_9GAMM</name>
<evidence type="ECO:0000256" key="12">
    <source>
        <dbReference type="SAM" id="Phobius"/>
    </source>
</evidence>
<keyword evidence="9 12" id="KW-0472">Membrane</keyword>
<evidence type="ECO:0000256" key="8">
    <source>
        <dbReference type="ARBA" id="ARBA00023133"/>
    </source>
</evidence>
<feature type="transmembrane region" description="Helical" evidence="12">
    <location>
        <begin position="184"/>
        <end position="204"/>
    </location>
</feature>
<evidence type="ECO:0000256" key="10">
    <source>
        <dbReference type="ARBA" id="ARBA00023157"/>
    </source>
</evidence>
<feature type="transmembrane region" description="Helical" evidence="12">
    <location>
        <begin position="120"/>
        <end position="138"/>
    </location>
</feature>
<gene>
    <name evidence="13" type="ORF">ACCI51_02505</name>
</gene>
<keyword evidence="4" id="KW-0479">Metal-binding</keyword>
<feature type="transmembrane region" description="Helical" evidence="12">
    <location>
        <begin position="144"/>
        <end position="163"/>
    </location>
</feature>
<evidence type="ECO:0000256" key="7">
    <source>
        <dbReference type="ARBA" id="ARBA00023004"/>
    </source>
</evidence>
<feature type="transmembrane region" description="Helical" evidence="12">
    <location>
        <begin position="90"/>
        <end position="108"/>
    </location>
</feature>
<evidence type="ECO:0000313" key="14">
    <source>
        <dbReference type="Proteomes" id="UP001569414"/>
    </source>
</evidence>
<reference evidence="13 14" key="1">
    <citation type="submission" date="2024-08" db="EMBL/GenBank/DDBJ databases">
        <authorList>
            <person name="Ishaq N."/>
        </authorList>
    </citation>
    <scope>NUCLEOTIDE SEQUENCE [LARGE SCALE GENOMIC DNA]</scope>
    <source>
        <strain evidence="13 14">JCM 30400</strain>
    </source>
</reference>
<dbReference type="PANTHER" id="PTHR35457">
    <property type="entry name" value="HEME A SYNTHASE"/>
    <property type="match status" value="1"/>
</dbReference>
<evidence type="ECO:0000256" key="5">
    <source>
        <dbReference type="ARBA" id="ARBA00022989"/>
    </source>
</evidence>
<dbReference type="Pfam" id="PF02628">
    <property type="entry name" value="COX15-CtaA"/>
    <property type="match status" value="1"/>
</dbReference>
<keyword evidence="3 12" id="KW-0812">Transmembrane</keyword>
<keyword evidence="7" id="KW-0408">Iron</keyword>
<evidence type="ECO:0000256" key="1">
    <source>
        <dbReference type="ARBA" id="ARBA00004141"/>
    </source>
</evidence>
<protein>
    <submittedName>
        <fullName evidence="13">Heme A synthase</fullName>
    </submittedName>
</protein>
<keyword evidence="8" id="KW-0350">Heme biosynthesis</keyword>
<feature type="transmembrane region" description="Helical" evidence="12">
    <location>
        <begin position="287"/>
        <end position="310"/>
    </location>
</feature>
<evidence type="ECO:0000256" key="6">
    <source>
        <dbReference type="ARBA" id="ARBA00023002"/>
    </source>
</evidence>
<evidence type="ECO:0000256" key="3">
    <source>
        <dbReference type="ARBA" id="ARBA00022692"/>
    </source>
</evidence>
<comment type="pathway">
    <text evidence="11">Porphyrin-containing compound metabolism.</text>
</comment>
<evidence type="ECO:0000256" key="11">
    <source>
        <dbReference type="ARBA" id="ARBA00023444"/>
    </source>
</evidence>
<dbReference type="PANTHER" id="PTHR35457:SF1">
    <property type="entry name" value="HEME A SYNTHASE"/>
    <property type="match status" value="1"/>
</dbReference>
<accession>A0ABV4NIK6</accession>
<dbReference type="InterPro" id="IPR050450">
    <property type="entry name" value="COX15/CtaA_HemeA_synthase"/>
</dbReference>
<keyword evidence="6" id="KW-0560">Oxidoreductase</keyword>
<evidence type="ECO:0000256" key="9">
    <source>
        <dbReference type="ARBA" id="ARBA00023136"/>
    </source>
</evidence>
<sequence length="364" mass="40529">MKMNSLQKINFRYGWRYRLALSGCALAVVVVVLGAFTRLVDAGLGCPDWPGCYGHLTWPNEIHEIQTANKAFPDAPVDANKTWPEMVHRYFAGVLLLLVAALAFLSWSWTKQPTFKHIHFLLALIILQAAFGMWTVTLKLWPQVVTAHLLGGMATLSMLWLLVERMRYEGSRRYLNKYLALSNLRPLAFLTALVIIVQIALGGWTSSNYAALACPDFPTCHGQWFPQANFDTGFNISQQIGPNYLGGALENDARTAIHLTHRFGAVLVTILMLILVFYTWRAGARRWALLLSSLLLLQVGLGIANVVMFLPLPIAVAHNAGAALLLLGIITFCYRIHVAKKMKARERSLKNLTNSSESVLVSNL</sequence>
<evidence type="ECO:0000313" key="13">
    <source>
        <dbReference type="EMBL" id="MFA0789399.1"/>
    </source>
</evidence>
<organism evidence="13 14">
    <name type="scientific">Microbulbifer echini</name>
    <dbReference type="NCBI Taxonomy" id="1529067"/>
    <lineage>
        <taxon>Bacteria</taxon>
        <taxon>Pseudomonadati</taxon>
        <taxon>Pseudomonadota</taxon>
        <taxon>Gammaproteobacteria</taxon>
        <taxon>Cellvibrionales</taxon>
        <taxon>Microbulbiferaceae</taxon>
        <taxon>Microbulbifer</taxon>
    </lineage>
</organism>
<evidence type="ECO:0000256" key="4">
    <source>
        <dbReference type="ARBA" id="ARBA00022723"/>
    </source>
</evidence>
<comment type="subcellular location">
    <subcellularLocation>
        <location evidence="1">Membrane</location>
        <topology evidence="1">Multi-pass membrane protein</topology>
    </subcellularLocation>
</comment>
<dbReference type="RefSeq" id="WP_371842484.1">
    <property type="nucleotide sequence ID" value="NZ_JBGMEL010000002.1"/>
</dbReference>
<feature type="transmembrane region" description="Helical" evidence="12">
    <location>
        <begin position="259"/>
        <end position="280"/>
    </location>
</feature>
<dbReference type="InterPro" id="IPR003780">
    <property type="entry name" value="COX15/CtaA_fam"/>
</dbReference>
<dbReference type="Proteomes" id="UP001569414">
    <property type="component" value="Unassembled WGS sequence"/>
</dbReference>